<dbReference type="EC" id="3.2.1.51" evidence="3"/>
<dbReference type="RefSeq" id="WP_025815441.1">
    <property type="nucleotide sequence ID" value="NZ_BAIZ01000005.1"/>
</dbReference>
<dbReference type="InterPro" id="IPR017853">
    <property type="entry name" value="GH"/>
</dbReference>
<feature type="site" description="May be important for catalysis" evidence="7">
    <location>
        <position position="297"/>
    </location>
</feature>
<comment type="similarity">
    <text evidence="2">Belongs to the glycosyl hydrolase 29 family.</text>
</comment>
<evidence type="ECO:0000256" key="7">
    <source>
        <dbReference type="PIRSR" id="PIRSR001092-1"/>
    </source>
</evidence>
<evidence type="ECO:0000256" key="4">
    <source>
        <dbReference type="ARBA" id="ARBA00022729"/>
    </source>
</evidence>
<evidence type="ECO:0000313" key="10">
    <source>
        <dbReference type="EMBL" id="PXX22998.1"/>
    </source>
</evidence>
<feature type="signal peptide" evidence="8">
    <location>
        <begin position="1"/>
        <end position="20"/>
    </location>
</feature>
<dbReference type="InterPro" id="IPR057739">
    <property type="entry name" value="Glyco_hydro_29_N"/>
</dbReference>
<evidence type="ECO:0000256" key="8">
    <source>
        <dbReference type="SAM" id="SignalP"/>
    </source>
</evidence>
<feature type="chain" id="PRO_5016301042" description="alpha-L-fucosidase" evidence="8">
    <location>
        <begin position="21"/>
        <end position="454"/>
    </location>
</feature>
<evidence type="ECO:0000256" key="3">
    <source>
        <dbReference type="ARBA" id="ARBA00012662"/>
    </source>
</evidence>
<keyword evidence="5" id="KW-0378">Hydrolase</keyword>
<comment type="function">
    <text evidence="1">Alpha-L-fucosidase is responsible for hydrolyzing the alpha-1,6-linked fucose joined to the reducing-end N-acetylglucosamine of the carbohydrate moieties of glycoproteins.</text>
</comment>
<dbReference type="PIRSF" id="PIRSF001092">
    <property type="entry name" value="Alpha-L-fucosidase"/>
    <property type="match status" value="1"/>
</dbReference>
<gene>
    <name evidence="10" type="ORF">EJ73_00979</name>
</gene>
<sequence length="454" mass="53080">MSKSFLLGLLWLIFPATTLAQGEIHQRSTIYEAPKDEQVIKKLKHWQDLKFGVLMHWGLYSVPGIVESWSICDEDWVTRDTTCTYQQYKDWYWGLCNEFNPTKFNPNQWADILHRAGMKYMIFTTKHHDGFCMFDSKFTNFSIAKHAFKNHPQRDVLRHVLSAFRTKGFMIGEYFSKPDWHSQDYWWDVYPTKHGRNVNYDVNRWPWRWQRYKTFVFNQLEELLTNYGSVDILWLDGGWVNKDNNQDIDMPKIAQMGRAHQPGLIMVDRTIHGEFENYQTPERTIPDTQLNYPWESCITLSNDWGWVPNTTWKTPHAVVNILAEIVAKGGNLVLGVGPTPQGLIEPEAEKRLIEIGQWLNRYGKAIYNTTTTPIYNDKQLWFTASKDGKTRYAIYALKDNEIRPLSLRWRGNAPKSVQLLGTGQRLKMQKSGDVTTVALPKTLKNEPFALQLNM</sequence>
<keyword evidence="6" id="KW-0326">Glycosidase</keyword>
<keyword evidence="4 8" id="KW-0732">Signal</keyword>
<dbReference type="GO" id="GO:0004560">
    <property type="term" value="F:alpha-L-fucosidase activity"/>
    <property type="evidence" value="ECO:0007669"/>
    <property type="project" value="InterPro"/>
</dbReference>
<name>A0A318HWZ2_9BACT</name>
<dbReference type="GO" id="GO:0006004">
    <property type="term" value="P:fucose metabolic process"/>
    <property type="evidence" value="ECO:0007669"/>
    <property type="project" value="InterPro"/>
</dbReference>
<dbReference type="Gene3D" id="3.20.20.80">
    <property type="entry name" value="Glycosidases"/>
    <property type="match status" value="1"/>
</dbReference>
<accession>A0A318HWZ2</accession>
<dbReference type="PANTHER" id="PTHR10030:SF37">
    <property type="entry name" value="ALPHA-L-FUCOSIDASE-RELATED"/>
    <property type="match status" value="1"/>
</dbReference>
<evidence type="ECO:0000313" key="11">
    <source>
        <dbReference type="Proteomes" id="UP000248314"/>
    </source>
</evidence>
<dbReference type="GO" id="GO:0016139">
    <property type="term" value="P:glycoside catabolic process"/>
    <property type="evidence" value="ECO:0007669"/>
    <property type="project" value="TreeGrafter"/>
</dbReference>
<reference evidence="10 11" key="1">
    <citation type="submission" date="2018-05" db="EMBL/GenBank/DDBJ databases">
        <title>Genomic Encyclopedia of Type Strains, Phase I: the one thousand microbial genomes (KMG-I) project.</title>
        <authorList>
            <person name="Kyrpides N."/>
        </authorList>
    </citation>
    <scope>NUCLEOTIDE SEQUENCE [LARGE SCALE GENOMIC DNA]</scope>
    <source>
        <strain evidence="10 11">DSM 15611</strain>
    </source>
</reference>
<dbReference type="Pfam" id="PF01120">
    <property type="entry name" value="Alpha_L_fucos"/>
    <property type="match status" value="1"/>
</dbReference>
<feature type="domain" description="Glycoside hydrolase family 29 N-terminal" evidence="9">
    <location>
        <begin position="20"/>
        <end position="364"/>
    </location>
</feature>
<protein>
    <recommendedName>
        <fullName evidence="3">alpha-L-fucosidase</fullName>
        <ecNumber evidence="3">3.2.1.51</ecNumber>
    </recommendedName>
</protein>
<dbReference type="SUPFAM" id="SSF51445">
    <property type="entry name" value="(Trans)glycosidases"/>
    <property type="match status" value="1"/>
</dbReference>
<dbReference type="Proteomes" id="UP000248314">
    <property type="component" value="Unassembled WGS sequence"/>
</dbReference>
<dbReference type="OrthoDB" id="1389336at2"/>
<evidence type="ECO:0000259" key="9">
    <source>
        <dbReference type="Pfam" id="PF01120"/>
    </source>
</evidence>
<proteinExistence type="inferred from homology"/>
<dbReference type="PANTHER" id="PTHR10030">
    <property type="entry name" value="ALPHA-L-FUCOSIDASE"/>
    <property type="match status" value="1"/>
</dbReference>
<evidence type="ECO:0000256" key="5">
    <source>
        <dbReference type="ARBA" id="ARBA00022801"/>
    </source>
</evidence>
<keyword evidence="11" id="KW-1185">Reference proteome</keyword>
<evidence type="ECO:0000256" key="1">
    <source>
        <dbReference type="ARBA" id="ARBA00004071"/>
    </source>
</evidence>
<dbReference type="InterPro" id="IPR000933">
    <property type="entry name" value="Glyco_hydro_29"/>
</dbReference>
<evidence type="ECO:0000256" key="6">
    <source>
        <dbReference type="ARBA" id="ARBA00023295"/>
    </source>
</evidence>
<dbReference type="InterPro" id="IPR016286">
    <property type="entry name" value="FUC_metazoa-typ"/>
</dbReference>
<evidence type="ECO:0000256" key="2">
    <source>
        <dbReference type="ARBA" id="ARBA00007951"/>
    </source>
</evidence>
<organism evidence="10 11">
    <name type="scientific">Hoylesella shahii DSM 15611 = JCM 12083</name>
    <dbReference type="NCBI Taxonomy" id="1122991"/>
    <lineage>
        <taxon>Bacteria</taxon>
        <taxon>Pseudomonadati</taxon>
        <taxon>Bacteroidota</taxon>
        <taxon>Bacteroidia</taxon>
        <taxon>Bacteroidales</taxon>
        <taxon>Prevotellaceae</taxon>
        <taxon>Hoylesella</taxon>
    </lineage>
</organism>
<dbReference type="SMART" id="SM00812">
    <property type="entry name" value="Alpha_L_fucos"/>
    <property type="match status" value="1"/>
</dbReference>
<dbReference type="AlphaFoldDB" id="A0A318HWZ2"/>
<dbReference type="EMBL" id="QJJX01000008">
    <property type="protein sequence ID" value="PXX22998.1"/>
    <property type="molecule type" value="Genomic_DNA"/>
</dbReference>
<comment type="caution">
    <text evidence="10">The sequence shown here is derived from an EMBL/GenBank/DDBJ whole genome shotgun (WGS) entry which is preliminary data.</text>
</comment>
<dbReference type="GO" id="GO:0005764">
    <property type="term" value="C:lysosome"/>
    <property type="evidence" value="ECO:0007669"/>
    <property type="project" value="TreeGrafter"/>
</dbReference>
<dbReference type="PRINTS" id="PR00741">
    <property type="entry name" value="GLHYDRLASE29"/>
</dbReference>
<dbReference type="STRING" id="1122991.GCA_000613445_02702"/>